<evidence type="ECO:0008006" key="3">
    <source>
        <dbReference type="Google" id="ProtNLM"/>
    </source>
</evidence>
<gene>
    <name evidence="1" type="ORF">T03_15540</name>
</gene>
<protein>
    <recommendedName>
        <fullName evidence="3">PiggyBac transposable element-derived protein domain-containing protein</fullName>
    </recommendedName>
</protein>
<dbReference type="AlphaFoldDB" id="A0A0V1AGU7"/>
<proteinExistence type="predicted"/>
<evidence type="ECO:0000313" key="2">
    <source>
        <dbReference type="Proteomes" id="UP000054653"/>
    </source>
</evidence>
<organism evidence="1 2">
    <name type="scientific">Trichinella britovi</name>
    <name type="common">Parasitic roundworm</name>
    <dbReference type="NCBI Taxonomy" id="45882"/>
    <lineage>
        <taxon>Eukaryota</taxon>
        <taxon>Metazoa</taxon>
        <taxon>Ecdysozoa</taxon>
        <taxon>Nematoda</taxon>
        <taxon>Enoplea</taxon>
        <taxon>Dorylaimia</taxon>
        <taxon>Trichinellida</taxon>
        <taxon>Trichinellidae</taxon>
        <taxon>Trichinella</taxon>
    </lineage>
</organism>
<dbReference type="EMBL" id="JYDI01003397">
    <property type="protein sequence ID" value="KRY24048.1"/>
    <property type="molecule type" value="Genomic_DNA"/>
</dbReference>
<accession>A0A0V1AGU7</accession>
<name>A0A0V1AGU7_TRIBR</name>
<dbReference type="STRING" id="45882.A0A0V1AGU7"/>
<comment type="caution">
    <text evidence="1">The sequence shown here is derived from an EMBL/GenBank/DDBJ whole genome shotgun (WGS) entry which is preliminary data.</text>
</comment>
<sequence>MGLFPMPRYSMYWSTEVRCDAIADAGSGSEAVIDGESPCYDRLFKIRSLIESIRQSCLRLEQ</sequence>
<dbReference type="Proteomes" id="UP000054653">
    <property type="component" value="Unassembled WGS sequence"/>
</dbReference>
<keyword evidence="2" id="KW-1185">Reference proteome</keyword>
<reference evidence="1 2" key="1">
    <citation type="submission" date="2015-01" db="EMBL/GenBank/DDBJ databases">
        <title>Evolution of Trichinella species and genotypes.</title>
        <authorList>
            <person name="Korhonen P.K."/>
            <person name="Edoardo P."/>
            <person name="Giuseppe L.R."/>
            <person name="Gasser R.B."/>
        </authorList>
    </citation>
    <scope>NUCLEOTIDE SEQUENCE [LARGE SCALE GENOMIC DNA]</scope>
    <source>
        <strain evidence="1">ISS120</strain>
    </source>
</reference>
<evidence type="ECO:0000313" key="1">
    <source>
        <dbReference type="EMBL" id="KRY24048.1"/>
    </source>
</evidence>